<dbReference type="Gene3D" id="1.10.443.10">
    <property type="entry name" value="Intergrase catalytic core"/>
    <property type="match status" value="1"/>
</dbReference>
<keyword evidence="2" id="KW-0238">DNA-binding</keyword>
<dbReference type="InterPro" id="IPR002104">
    <property type="entry name" value="Integrase_catalytic"/>
</dbReference>
<evidence type="ECO:0000256" key="3">
    <source>
        <dbReference type="ARBA" id="ARBA00023172"/>
    </source>
</evidence>
<dbReference type="PANTHER" id="PTHR30349">
    <property type="entry name" value="PHAGE INTEGRASE-RELATED"/>
    <property type="match status" value="1"/>
</dbReference>
<dbReference type="GO" id="GO:0006310">
    <property type="term" value="P:DNA recombination"/>
    <property type="evidence" value="ECO:0007669"/>
    <property type="project" value="UniProtKB-KW"/>
</dbReference>
<dbReference type="Pfam" id="PF00589">
    <property type="entry name" value="Phage_integrase"/>
    <property type="match status" value="1"/>
</dbReference>
<dbReference type="SUPFAM" id="SSF56349">
    <property type="entry name" value="DNA breaking-rejoining enzymes"/>
    <property type="match status" value="1"/>
</dbReference>
<geneLocation type="plasmid" evidence="5">
    <name>pCDC5900</name>
</geneLocation>
<comment type="similarity">
    <text evidence="1">Belongs to the 'phage' integrase family.</text>
</comment>
<dbReference type="InterPro" id="IPR011010">
    <property type="entry name" value="DNA_brk_join_enz"/>
</dbReference>
<organism evidence="5">
    <name type="scientific">Clostridium botulinum</name>
    <dbReference type="NCBI Taxonomy" id="1491"/>
    <lineage>
        <taxon>Bacteria</taxon>
        <taxon>Bacillati</taxon>
        <taxon>Bacillota</taxon>
        <taxon>Clostridia</taxon>
        <taxon>Eubacteriales</taxon>
        <taxon>Clostridiaceae</taxon>
        <taxon>Clostridium</taxon>
    </lineage>
</organism>
<dbReference type="AlphaFoldDB" id="A0A0A0V002"/>
<sequence length="495" mass="57651">MEVEQMASKMSNGDKWELIDNDSNSQYYGNKFKFDFSYIESDSIKNVVKAYVWRNYKEGNKVLAKLYYDITRFRAFNDFATTYKISSLKSLTNNDVEMFISYLKTSISERTKNPLSYQSQKVYLDTLKSIIRWGQLYMPNEVPKTEIFTGNEYMGINRKLKIDFIPDEVLVQINKALINEENPYIKYGIIILQSTGMRIGDMLKLTNDSVKPHLISGYTLTWYDHKNRKERQPMPIPNECAIAVEKLIEHTKDLREQADGRIKNYLFIHRVSSGSNVGGISNITPLRYKVWLNGDIVNDKLRGKGFVQKHNIRDTNGEYYNLTSHQFRRTLATNMLSKGIDLKAIQEVLGHSSPMTTKQHYADVKDKERAEVFKDIGIIGNINKVDETVISDKKDLIWFKENKDKGARMEDGYCTKPCSDGKVCDRLLKRQKCYTCSRYITTPEYLQAHKNHLEELEKQLDENIYGDHYAEHFLPTIEILKEIIMRLEEIQDGNN</sequence>
<evidence type="ECO:0000256" key="1">
    <source>
        <dbReference type="ARBA" id="ARBA00008857"/>
    </source>
</evidence>
<dbReference type="InterPro" id="IPR013762">
    <property type="entry name" value="Integrase-like_cat_sf"/>
</dbReference>
<evidence type="ECO:0000256" key="2">
    <source>
        <dbReference type="ARBA" id="ARBA00023125"/>
    </source>
</evidence>
<dbReference type="PROSITE" id="PS51898">
    <property type="entry name" value="TYR_RECOMBINASE"/>
    <property type="match status" value="1"/>
</dbReference>
<evidence type="ECO:0000259" key="4">
    <source>
        <dbReference type="PROSITE" id="PS51898"/>
    </source>
</evidence>
<dbReference type="InterPro" id="IPR050090">
    <property type="entry name" value="Tyrosine_recombinase_XerCD"/>
</dbReference>
<accession>A0A0A0V002</accession>
<dbReference type="CDD" id="cd00397">
    <property type="entry name" value="DNA_BRE_C"/>
    <property type="match status" value="1"/>
</dbReference>
<evidence type="ECO:0000313" key="5">
    <source>
        <dbReference type="EMBL" id="AIW54702.1"/>
    </source>
</evidence>
<dbReference type="PANTHER" id="PTHR30349:SF41">
    <property type="entry name" value="INTEGRASE_RECOMBINASE PROTEIN MJ0367-RELATED"/>
    <property type="match status" value="1"/>
</dbReference>
<proteinExistence type="inferred from homology"/>
<keyword evidence="5" id="KW-0614">Plasmid</keyword>
<protein>
    <submittedName>
        <fullName evidence="5">Integrase</fullName>
    </submittedName>
</protein>
<dbReference type="GO" id="GO:0003677">
    <property type="term" value="F:DNA binding"/>
    <property type="evidence" value="ECO:0007669"/>
    <property type="project" value="UniProtKB-KW"/>
</dbReference>
<dbReference type="EMBL" id="KJ776580">
    <property type="protein sequence ID" value="AIW54702.1"/>
    <property type="molecule type" value="Genomic_DNA"/>
</dbReference>
<keyword evidence="3" id="KW-0233">DNA recombination</keyword>
<name>A0A0A0V002_CLOBO</name>
<feature type="domain" description="Tyr recombinase" evidence="4">
    <location>
        <begin position="159"/>
        <end position="374"/>
    </location>
</feature>
<reference evidence="5" key="1">
    <citation type="journal article" date="2014" name="Genome Biol. Evol.">
        <title>Three classes of plasmid (47-63 kb) carry the type B neurotoxin gene cluster of group II Clostridium botulinum.</title>
        <authorList>
            <person name="Carter A.T."/>
            <person name="Austin J.W."/>
            <person name="Weedmark K.A."/>
            <person name="Corbett C."/>
            <person name="Peck M.W."/>
        </authorList>
    </citation>
    <scope>NUCLEOTIDE SEQUENCE</scope>
    <source>
        <strain evidence="5">CDC5900</strain>
        <plasmid evidence="5">pCDC5900</plasmid>
    </source>
</reference>
<dbReference type="GO" id="GO:0015074">
    <property type="term" value="P:DNA integration"/>
    <property type="evidence" value="ECO:0007669"/>
    <property type="project" value="InterPro"/>
</dbReference>